<organism evidence="1">
    <name type="scientific">Klebsiella phage KP12</name>
    <dbReference type="NCBI Taxonomy" id="2923374"/>
    <lineage>
        <taxon>Viruses</taxon>
        <taxon>Duplodnaviria</taxon>
        <taxon>Heunggongvirae</taxon>
        <taxon>Uroviricota</taxon>
        <taxon>Caudoviricetes</taxon>
        <taxon>Vequintavirinae</taxon>
    </lineage>
</organism>
<reference evidence="1" key="1">
    <citation type="submission" date="2022-02" db="EMBL/GenBank/DDBJ databases">
        <authorList>
            <person name="Kim D."/>
            <person name="Kim Y."/>
            <person name="Lee S.-M."/>
            <person name="Kim H."/>
            <person name="Nong L.K."/>
        </authorList>
    </citation>
    <scope>NUCLEOTIDE SEQUENCE</scope>
</reference>
<gene>
    <name evidence="1" type="ORF">KP12_73</name>
</gene>
<sequence length="132" mass="14987">MATRHGVGEINDLAKLLDEYQLQVPKKYLKKWEFDTLEEATAFVKEWEAKGRVFDGHEWRKAVKDENGDKVKDAEGNTVYEGIFGDDGKIHIQYCPVGEMVVKCVEKAARIMGSPVHITGAYLTGRNWSDCH</sequence>
<protein>
    <submittedName>
        <fullName evidence="1">Uncharacterized protein</fullName>
    </submittedName>
</protein>
<dbReference type="EMBL" id="OM835951">
    <property type="protein sequence ID" value="UNI73483.1"/>
    <property type="molecule type" value="Genomic_DNA"/>
</dbReference>
<name>A0A9E6Z4Z2_9CAUD</name>
<proteinExistence type="predicted"/>
<evidence type="ECO:0000313" key="1">
    <source>
        <dbReference type="EMBL" id="UNI73483.1"/>
    </source>
</evidence>
<accession>A0A9E6Z4Z2</accession>